<dbReference type="OrthoDB" id="5412996at2759"/>
<dbReference type="Proteomes" id="UP000001611">
    <property type="component" value="Chromosome 3"/>
</dbReference>
<evidence type="ECO:0000313" key="2">
    <source>
        <dbReference type="EMBL" id="EGY20841.1"/>
    </source>
</evidence>
<dbReference type="OMA" id="ECLSRGH"/>
<evidence type="ECO:0000313" key="3">
    <source>
        <dbReference type="Proteomes" id="UP000001611"/>
    </source>
</evidence>
<dbReference type="InParanoid" id="G2WXN3"/>
<dbReference type="KEGG" id="vda:VDAG_02365"/>
<accession>G2WXN3</accession>
<protein>
    <recommendedName>
        <fullName evidence="1">Aminoglycoside phosphotransferase domain-containing protein</fullName>
    </recommendedName>
</protein>
<dbReference type="InterPro" id="IPR011009">
    <property type="entry name" value="Kinase-like_dom_sf"/>
</dbReference>
<dbReference type="SUPFAM" id="SSF56112">
    <property type="entry name" value="Protein kinase-like (PK-like)"/>
    <property type="match status" value="1"/>
</dbReference>
<dbReference type="EMBL" id="DS572698">
    <property type="protein sequence ID" value="EGY20841.1"/>
    <property type="molecule type" value="Genomic_DNA"/>
</dbReference>
<dbReference type="AlphaFoldDB" id="G2WXN3"/>
<gene>
    <name evidence="2" type="ORF">VDAG_02365</name>
</gene>
<feature type="domain" description="Aminoglycoside phosphotransferase" evidence="1">
    <location>
        <begin position="234"/>
        <end position="351"/>
    </location>
</feature>
<dbReference type="InterPro" id="IPR002575">
    <property type="entry name" value="Aminoglycoside_PTrfase"/>
</dbReference>
<dbReference type="InterPro" id="IPR051678">
    <property type="entry name" value="AGP_Transferase"/>
</dbReference>
<dbReference type="HOGENOM" id="CLU_043196_1_1_1"/>
<proteinExistence type="predicted"/>
<sequence length="525" mass="59186">MPGKMPTMSRQGNIFFHADFSLWHLLRLAERLRRRPCTCNDSQIPKAGALNWAIFLEFDDGVEWVFRAPCSSYAAAQGFTGRLLASEVATLKYVREHTSIPVPEVFHYSPTYENDIGIPFILMSKAPGHPLAKYDWRTCTHEPSGQSSSATLPRVLTNEDKKNIMRQLGCYARQLFGLRFPTIGSLFEGDKGYYVDECLSPGHVLEDRETIEDIPRGPFHQEADYYSSLAAALHLHAEQLPMGHHFLRAPIPVPQEYPNFAKYYAATDRWNDFAALGGIVESSMNRLQYCLASQLLQDSIIPCMVRPVSQSAPGFPLHHHDISVQNLFVDDDLNITCVIDWAFSSTGPPAQLLATPGLPHPRDLVLDLSLVSAFRFGFETENRKIGGCVIEPNFWMVGQMVSRFMRLVNLDALQDYNHLEALCTLVWEPRTPGEDWDDTNSLPALLATRATSHDALILAGELADDDEAESEIRRREQEYFGAVGAKRLALAHKVAVAAKMNPRFVADKRLWRWIDAVTEYYDGEI</sequence>
<dbReference type="eggNOG" id="ENOG502SIMG">
    <property type="taxonomic scope" value="Eukaryota"/>
</dbReference>
<evidence type="ECO:0000259" key="1">
    <source>
        <dbReference type="Pfam" id="PF01636"/>
    </source>
</evidence>
<dbReference type="Pfam" id="PF01636">
    <property type="entry name" value="APH"/>
    <property type="match status" value="1"/>
</dbReference>
<keyword evidence="3" id="KW-1185">Reference proteome</keyword>
<dbReference type="PANTHER" id="PTHR21310:SF15">
    <property type="entry name" value="AMINOGLYCOSIDE PHOSPHOTRANSFERASE DOMAIN-CONTAINING PROTEIN"/>
    <property type="match status" value="1"/>
</dbReference>
<reference evidence="2 3" key="1">
    <citation type="submission" date="2008-03" db="EMBL/GenBank/DDBJ databases">
        <title>The Genome Sequence of Verticillium dahliae VdLs.17.</title>
        <authorList>
            <consortium name="The Broad Institute Genome Sequencing Platform"/>
            <person name="Ma L.-J.J."/>
            <person name="Klosterman S.J."/>
            <person name="Subbarao K."/>
            <person name="Dobinson K."/>
            <person name="Veronese P."/>
            <person name="Kang S."/>
            <person name="Gold S.E."/>
            <person name="Young S."/>
            <person name="Jaffe D."/>
            <person name="Gnerre S."/>
            <person name="Berlin A."/>
            <person name="Heiman D."/>
            <person name="Hepburn T."/>
            <person name="Sykes S."/>
            <person name="Alvarado L."/>
            <person name="Kodira C.D."/>
            <person name="Lander E."/>
            <person name="Galagan J."/>
            <person name="Nusbaum C."/>
            <person name="Birren B."/>
        </authorList>
    </citation>
    <scope>NUCLEOTIDE SEQUENCE [LARGE SCALE GENOMIC DNA]</scope>
    <source>
        <strain evidence="3">VdLs.17 / ATCC MYA-4575 / FGSC 10137</strain>
    </source>
</reference>
<dbReference type="Gene3D" id="3.30.200.20">
    <property type="entry name" value="Phosphorylase Kinase, domain 1"/>
    <property type="match status" value="1"/>
</dbReference>
<name>G2WXN3_VERDV</name>
<dbReference type="RefSeq" id="XP_009651313.1">
    <property type="nucleotide sequence ID" value="XM_009653018.1"/>
</dbReference>
<dbReference type="PANTHER" id="PTHR21310">
    <property type="entry name" value="AMINOGLYCOSIDE PHOSPHOTRANSFERASE-RELATED-RELATED"/>
    <property type="match status" value="1"/>
</dbReference>
<organism evidence="2 3">
    <name type="scientific">Verticillium dahliae (strain VdLs.17 / ATCC MYA-4575 / FGSC 10137)</name>
    <name type="common">Verticillium wilt</name>
    <dbReference type="NCBI Taxonomy" id="498257"/>
    <lineage>
        <taxon>Eukaryota</taxon>
        <taxon>Fungi</taxon>
        <taxon>Dikarya</taxon>
        <taxon>Ascomycota</taxon>
        <taxon>Pezizomycotina</taxon>
        <taxon>Sordariomycetes</taxon>
        <taxon>Hypocreomycetidae</taxon>
        <taxon>Glomerellales</taxon>
        <taxon>Plectosphaerellaceae</taxon>
        <taxon>Verticillium</taxon>
    </lineage>
</organism>
<dbReference type="GeneID" id="20703828"/>